<comment type="caution">
    <text evidence="2">The sequence shown here is derived from an EMBL/GenBank/DDBJ whole genome shotgun (WGS) entry which is preliminary data.</text>
</comment>
<keyword evidence="1" id="KW-0732">Signal</keyword>
<evidence type="ECO:0000313" key="2">
    <source>
        <dbReference type="EMBL" id="KAF9529144.1"/>
    </source>
</evidence>
<dbReference type="OrthoDB" id="10632323at2759"/>
<organism evidence="2 3">
    <name type="scientific">Crepidotus variabilis</name>
    <dbReference type="NCBI Taxonomy" id="179855"/>
    <lineage>
        <taxon>Eukaryota</taxon>
        <taxon>Fungi</taxon>
        <taxon>Dikarya</taxon>
        <taxon>Basidiomycota</taxon>
        <taxon>Agaricomycotina</taxon>
        <taxon>Agaricomycetes</taxon>
        <taxon>Agaricomycetidae</taxon>
        <taxon>Agaricales</taxon>
        <taxon>Agaricineae</taxon>
        <taxon>Crepidotaceae</taxon>
        <taxon>Crepidotus</taxon>
    </lineage>
</organism>
<name>A0A9P6JQV9_9AGAR</name>
<dbReference type="EMBL" id="MU157848">
    <property type="protein sequence ID" value="KAF9529144.1"/>
    <property type="molecule type" value="Genomic_DNA"/>
</dbReference>
<evidence type="ECO:0000256" key="1">
    <source>
        <dbReference type="SAM" id="SignalP"/>
    </source>
</evidence>
<dbReference type="Proteomes" id="UP000807306">
    <property type="component" value="Unassembled WGS sequence"/>
</dbReference>
<protein>
    <submittedName>
        <fullName evidence="2">Uncharacterized protein</fullName>
    </submittedName>
</protein>
<feature type="signal peptide" evidence="1">
    <location>
        <begin position="1"/>
        <end position="26"/>
    </location>
</feature>
<dbReference type="AlphaFoldDB" id="A0A9P6JQV9"/>
<keyword evidence="3" id="KW-1185">Reference proteome</keyword>
<gene>
    <name evidence="2" type="ORF">CPB83DRAFT_853310</name>
</gene>
<proteinExistence type="predicted"/>
<sequence>MVSKSFVKTGFLAPLGLLSLFSAVQGHQYTIVNKCPSDIDVYNGNTLFTSNLSTGNNVTQDIAANSASFYTTANGGSTSGASTQAGFFDDTGAAYYYFLKESGTVNTPIEVQPSYIEKAGSGYCRINYCFDAGCPSYSSAPDEATIPNNTPWPPPLPLWECPYSDVSFIITFCPFGTF</sequence>
<accession>A0A9P6JQV9</accession>
<reference evidence="2" key="1">
    <citation type="submission" date="2020-11" db="EMBL/GenBank/DDBJ databases">
        <authorList>
            <consortium name="DOE Joint Genome Institute"/>
            <person name="Ahrendt S."/>
            <person name="Riley R."/>
            <person name="Andreopoulos W."/>
            <person name="Labutti K."/>
            <person name="Pangilinan J."/>
            <person name="Ruiz-Duenas F.J."/>
            <person name="Barrasa J.M."/>
            <person name="Sanchez-Garcia M."/>
            <person name="Camarero S."/>
            <person name="Miyauchi S."/>
            <person name="Serrano A."/>
            <person name="Linde D."/>
            <person name="Babiker R."/>
            <person name="Drula E."/>
            <person name="Ayuso-Fernandez I."/>
            <person name="Pacheco R."/>
            <person name="Padilla G."/>
            <person name="Ferreira P."/>
            <person name="Barriuso J."/>
            <person name="Kellner H."/>
            <person name="Castanera R."/>
            <person name="Alfaro M."/>
            <person name="Ramirez L."/>
            <person name="Pisabarro A.G."/>
            <person name="Kuo A."/>
            <person name="Tritt A."/>
            <person name="Lipzen A."/>
            <person name="He G."/>
            <person name="Yan M."/>
            <person name="Ng V."/>
            <person name="Cullen D."/>
            <person name="Martin F."/>
            <person name="Rosso M.-N."/>
            <person name="Henrissat B."/>
            <person name="Hibbett D."/>
            <person name="Martinez A.T."/>
            <person name="Grigoriev I.V."/>
        </authorList>
    </citation>
    <scope>NUCLEOTIDE SEQUENCE</scope>
    <source>
        <strain evidence="2">CBS 506.95</strain>
    </source>
</reference>
<feature type="chain" id="PRO_5040432401" evidence="1">
    <location>
        <begin position="27"/>
        <end position="178"/>
    </location>
</feature>
<evidence type="ECO:0000313" key="3">
    <source>
        <dbReference type="Proteomes" id="UP000807306"/>
    </source>
</evidence>